<evidence type="ECO:0000256" key="3">
    <source>
        <dbReference type="ARBA" id="ARBA00023125"/>
    </source>
</evidence>
<keyword evidence="1" id="KW-0479">Metal-binding</keyword>
<dbReference type="Gene3D" id="4.10.240.10">
    <property type="entry name" value="Zn(2)-C6 fungal-type DNA-binding domain"/>
    <property type="match status" value="1"/>
</dbReference>
<keyword evidence="2" id="KW-0805">Transcription regulation</keyword>
<evidence type="ECO:0000313" key="9">
    <source>
        <dbReference type="Proteomes" id="UP000053599"/>
    </source>
</evidence>
<gene>
    <name evidence="8" type="ORF">PV11_02264</name>
</gene>
<dbReference type="SUPFAM" id="SSF57701">
    <property type="entry name" value="Zn2/Cys6 DNA-binding domain"/>
    <property type="match status" value="1"/>
</dbReference>
<sequence length="682" mass="76809">MLGHPEGDAANRLPAKRMRLGTKSCAECRRRRVRCHFPTNDSRVCEACNLHNIPCIPQTKKHHDDQEKTVLKRRVGDLEETVRQITGALDVMTRSPNVNQSPVEQFQDLRKQLPNITEYVSVSSTDRPAPSDLETPDEDSDWNEDEQAPLMSLLQETLNISEPRGLSNHSQVGKPDNPHVKACLSNLSPLLPSLGALTSVLRATQEFWPLWPYSPISQAGNNGNLDDIDTAKAFIVNSLSSGTPCITAKALLWLALCIQQLPRGFRPEGDMLPDSLSSLLKHYMHNADHLLSPITETSGNSDFIECLLQQFKLYFNMGKPRKAWLSNRRAMNTALLLGFQNVDGSTPERHKALWSKIWVTDRQLSVILGLPAAIDNSHPSVSAVQGKAPLEEQLFRELATISGLIIQRNQNHKNATYAMTMEIDDLLEQFKAKMPPEWWDPAPGLPLAVTYSRQHIKLAYYSLCKIVHLPYMLKSAKERKYEISRISALEASRDLIKTHRMMRHQMGPESIMICDVLDFLAFSAAIIIVIDLLSMPTTRHPRDEAEDWELVQGVTKDLRNVSEVLNCDVSGQAAQVLEWLSQARNGTWSGTRTCTIPYFGRVTIGRPTRDDEMPFNGTGLQASEMQRPAGSVEISTNTSTSFSQFSDQEWLSDQELNMDWTSFSDMNENYDWSMLFSTPIPE</sequence>
<evidence type="ECO:0000256" key="1">
    <source>
        <dbReference type="ARBA" id="ARBA00022723"/>
    </source>
</evidence>
<dbReference type="InterPro" id="IPR036864">
    <property type="entry name" value="Zn2-C6_fun-type_DNA-bd_sf"/>
</dbReference>
<dbReference type="GO" id="GO:0003677">
    <property type="term" value="F:DNA binding"/>
    <property type="evidence" value="ECO:0007669"/>
    <property type="project" value="UniProtKB-KW"/>
</dbReference>
<dbReference type="SMART" id="SM00906">
    <property type="entry name" value="Fungal_trans"/>
    <property type="match status" value="1"/>
</dbReference>
<protein>
    <recommendedName>
        <fullName evidence="7">Zn(2)-C6 fungal-type domain-containing protein</fullName>
    </recommendedName>
</protein>
<evidence type="ECO:0000313" key="8">
    <source>
        <dbReference type="EMBL" id="KIV86667.1"/>
    </source>
</evidence>
<feature type="region of interest" description="Disordered" evidence="6">
    <location>
        <begin position="119"/>
        <end position="144"/>
    </location>
</feature>
<proteinExistence type="predicted"/>
<feature type="compositionally biased region" description="Acidic residues" evidence="6">
    <location>
        <begin position="134"/>
        <end position="144"/>
    </location>
</feature>
<dbReference type="PROSITE" id="PS50048">
    <property type="entry name" value="ZN2_CY6_FUNGAL_2"/>
    <property type="match status" value="1"/>
</dbReference>
<dbReference type="PANTHER" id="PTHR47840:SF1">
    <property type="entry name" value="ZN(II)2CYS6 TRANSCRIPTION FACTOR (EUROFUNG)"/>
    <property type="match status" value="1"/>
</dbReference>
<reference evidence="8 9" key="1">
    <citation type="submission" date="2015-01" db="EMBL/GenBank/DDBJ databases">
        <title>The Genome Sequence of Exophiala sideris CBS121828.</title>
        <authorList>
            <consortium name="The Broad Institute Genomics Platform"/>
            <person name="Cuomo C."/>
            <person name="de Hoog S."/>
            <person name="Gorbushina A."/>
            <person name="Stielow B."/>
            <person name="Teixiera M."/>
            <person name="Abouelleil A."/>
            <person name="Chapman S.B."/>
            <person name="Priest M."/>
            <person name="Young S.K."/>
            <person name="Wortman J."/>
            <person name="Nusbaum C."/>
            <person name="Birren B."/>
        </authorList>
    </citation>
    <scope>NUCLEOTIDE SEQUENCE [LARGE SCALE GENOMIC DNA]</scope>
    <source>
        <strain evidence="8 9">CBS 121828</strain>
    </source>
</reference>
<dbReference type="HOGENOM" id="CLU_004804_2_3_1"/>
<dbReference type="PROSITE" id="PS00463">
    <property type="entry name" value="ZN2_CY6_FUNGAL_1"/>
    <property type="match status" value="1"/>
</dbReference>
<organism evidence="8 9">
    <name type="scientific">Exophiala sideris</name>
    <dbReference type="NCBI Taxonomy" id="1016849"/>
    <lineage>
        <taxon>Eukaryota</taxon>
        <taxon>Fungi</taxon>
        <taxon>Dikarya</taxon>
        <taxon>Ascomycota</taxon>
        <taxon>Pezizomycotina</taxon>
        <taxon>Eurotiomycetes</taxon>
        <taxon>Chaetothyriomycetidae</taxon>
        <taxon>Chaetothyriales</taxon>
        <taxon>Herpotrichiellaceae</taxon>
        <taxon>Exophiala</taxon>
    </lineage>
</organism>
<keyword evidence="3" id="KW-0238">DNA-binding</keyword>
<dbReference type="InterPro" id="IPR007219">
    <property type="entry name" value="XnlR_reg_dom"/>
</dbReference>
<dbReference type="PANTHER" id="PTHR47840">
    <property type="entry name" value="ZN(II)2CYS6 TRANSCRIPTION FACTOR (EUROFUNG)-RELATED"/>
    <property type="match status" value="1"/>
</dbReference>
<dbReference type="InterPro" id="IPR001138">
    <property type="entry name" value="Zn2Cys6_DnaBD"/>
</dbReference>
<dbReference type="Proteomes" id="UP000053599">
    <property type="component" value="Unassembled WGS sequence"/>
</dbReference>
<dbReference type="EMBL" id="KN846951">
    <property type="protein sequence ID" value="KIV86667.1"/>
    <property type="molecule type" value="Genomic_DNA"/>
</dbReference>
<feature type="domain" description="Zn(2)-C6 fungal-type" evidence="7">
    <location>
        <begin position="24"/>
        <end position="55"/>
    </location>
</feature>
<keyword evidence="4" id="KW-0804">Transcription</keyword>
<accession>A0A0D1YVU4</accession>
<dbReference type="GO" id="GO:0006351">
    <property type="term" value="P:DNA-templated transcription"/>
    <property type="evidence" value="ECO:0007669"/>
    <property type="project" value="InterPro"/>
</dbReference>
<evidence type="ECO:0000256" key="2">
    <source>
        <dbReference type="ARBA" id="ARBA00023015"/>
    </source>
</evidence>
<dbReference type="AlphaFoldDB" id="A0A0D1YVU4"/>
<evidence type="ECO:0000256" key="6">
    <source>
        <dbReference type="SAM" id="MobiDB-lite"/>
    </source>
</evidence>
<dbReference type="GO" id="GO:0000981">
    <property type="term" value="F:DNA-binding transcription factor activity, RNA polymerase II-specific"/>
    <property type="evidence" value="ECO:0007669"/>
    <property type="project" value="InterPro"/>
</dbReference>
<evidence type="ECO:0000259" key="7">
    <source>
        <dbReference type="PROSITE" id="PS50048"/>
    </source>
</evidence>
<name>A0A0D1YVU4_9EURO</name>
<dbReference type="CDD" id="cd12148">
    <property type="entry name" value="fungal_TF_MHR"/>
    <property type="match status" value="1"/>
</dbReference>
<keyword evidence="5" id="KW-0539">Nucleus</keyword>
<evidence type="ECO:0000256" key="5">
    <source>
        <dbReference type="ARBA" id="ARBA00023242"/>
    </source>
</evidence>
<dbReference type="STRING" id="1016849.A0A0D1YVU4"/>
<dbReference type="OrthoDB" id="6509908at2759"/>
<dbReference type="CDD" id="cd00067">
    <property type="entry name" value="GAL4"/>
    <property type="match status" value="1"/>
</dbReference>
<evidence type="ECO:0000256" key="4">
    <source>
        <dbReference type="ARBA" id="ARBA00023163"/>
    </source>
</evidence>
<dbReference type="GO" id="GO:0008270">
    <property type="term" value="F:zinc ion binding"/>
    <property type="evidence" value="ECO:0007669"/>
    <property type="project" value="InterPro"/>
</dbReference>